<dbReference type="AlphaFoldDB" id="K1TBU3"/>
<name>K1TBU3_9ZZZZ</name>
<dbReference type="EMBL" id="AJWY01007451">
    <property type="protein sequence ID" value="EKC63960.1"/>
    <property type="molecule type" value="Genomic_DNA"/>
</dbReference>
<gene>
    <name evidence="1" type="ORF">LEA_11078</name>
</gene>
<dbReference type="InterPro" id="IPR012332">
    <property type="entry name" value="Autotransporter_pectin_lyase_C"/>
</dbReference>
<protein>
    <recommendedName>
        <fullName evidence="2">Right handed beta helix domain-containing protein</fullName>
    </recommendedName>
</protein>
<proteinExistence type="predicted"/>
<evidence type="ECO:0008006" key="2">
    <source>
        <dbReference type="Google" id="ProtNLM"/>
    </source>
</evidence>
<comment type="caution">
    <text evidence="1">The sequence shown here is derived from an EMBL/GenBank/DDBJ whole genome shotgun (WGS) entry which is preliminary data.</text>
</comment>
<evidence type="ECO:0000313" key="1">
    <source>
        <dbReference type="EMBL" id="EKC63960.1"/>
    </source>
</evidence>
<feature type="non-terminal residue" evidence="1">
    <location>
        <position position="1"/>
    </location>
</feature>
<dbReference type="SUPFAM" id="SSF51126">
    <property type="entry name" value="Pectin lyase-like"/>
    <property type="match status" value="2"/>
</dbReference>
<accession>K1TBU3</accession>
<reference evidence="1" key="1">
    <citation type="journal article" date="2013" name="Environ. Microbiol.">
        <title>Microbiota from the distal guts of lean and obese adolescents exhibit partial functional redundancy besides clear differences in community structure.</title>
        <authorList>
            <person name="Ferrer M."/>
            <person name="Ruiz A."/>
            <person name="Lanza F."/>
            <person name="Haange S.B."/>
            <person name="Oberbach A."/>
            <person name="Till H."/>
            <person name="Bargiela R."/>
            <person name="Campoy C."/>
            <person name="Segura M.T."/>
            <person name="Richter M."/>
            <person name="von Bergen M."/>
            <person name="Seifert J."/>
            <person name="Suarez A."/>
        </authorList>
    </citation>
    <scope>NUCLEOTIDE SEQUENCE</scope>
</reference>
<organism evidence="1">
    <name type="scientific">human gut metagenome</name>
    <dbReference type="NCBI Taxonomy" id="408170"/>
    <lineage>
        <taxon>unclassified sequences</taxon>
        <taxon>metagenomes</taxon>
        <taxon>organismal metagenomes</taxon>
    </lineage>
</organism>
<dbReference type="Gene3D" id="2.160.20.20">
    <property type="match status" value="1"/>
</dbReference>
<dbReference type="InterPro" id="IPR011050">
    <property type="entry name" value="Pectin_lyase_fold/virulence"/>
</dbReference>
<sequence>DLTIDGAEVTCYRGGTLVGRMDYGTVENCHMKNTAIKSVQKIGGLIGFVSTSSKDVTVRNCSVTACSIDVFNPETFTYCSQAAGLIGYFQTFERNVLIEGCSVSGITLNNTYKGQDADSYSDGDLFYAMEQSFSHAFIGNMVNVSKKADTYDKYTVELRNNKVDKQADGVATGYFTDEYMGWRASNFTAGYISTAKLIVDGVVKDRWTELKRFVALLKDGGNVNVWYHYDLTKIPETSGEIPIEKPTVIDFKRAVTLTVGKQQIVNKKELTVKGIGKMTASDYIFMNEQGATLTVEGGTFTATKATDANGVVIYNQGICNIKNGTFDGPGFTLMNTGSADMTIENGNVINRNSPTGYALMAAGGGTKLTVKGGRIEAIQSIGGANVTISGGTILNDCKYYALYNQNGKTTITGGYFSGYPGMKDVYIADGTVAIQGGYFEDNPDCRSRRIRL</sequence>